<comment type="similarity">
    <text evidence="2">Belongs to the TRAPP small subunits family. Sedlin subfamily.</text>
</comment>
<dbReference type="PANTHER" id="PTHR12403">
    <property type="entry name" value="TRAFFICKING PROTEIN PARTICLE COMPLEX SUBUNIT 2"/>
    <property type="match status" value="1"/>
</dbReference>
<keyword evidence="3" id="KW-0813">Transport</keyword>
<dbReference type="EMBL" id="JXXN02001348">
    <property type="protein sequence ID" value="THD24973.1"/>
    <property type="molecule type" value="Genomic_DNA"/>
</dbReference>
<evidence type="ECO:0000256" key="3">
    <source>
        <dbReference type="ARBA" id="ARBA00022892"/>
    </source>
</evidence>
<comment type="subcellular location">
    <subcellularLocation>
        <location evidence="1">Cytoplasm</location>
        <location evidence="1">Perinuclear region</location>
    </subcellularLocation>
</comment>
<gene>
    <name evidence="4" type="ORF">D915_004295</name>
</gene>
<protein>
    <submittedName>
        <fullName evidence="4">Trafficking protein particle complex subunit 2</fullName>
    </submittedName>
</protein>
<dbReference type="GO" id="GO:0006888">
    <property type="term" value="P:endoplasmic reticulum to Golgi vesicle-mediated transport"/>
    <property type="evidence" value="ECO:0007669"/>
    <property type="project" value="InterPro"/>
</dbReference>
<dbReference type="Proteomes" id="UP000230066">
    <property type="component" value="Unassembled WGS sequence"/>
</dbReference>
<sequence>MVGRYYFVIVGHHDEALFEFDYCALGKSNEKAEEYRYLNQYVAHAALDVIDDQMWLTTNTFLKTVDKFNEWTVSAFVTPGKLRFVLLHDEPNENRIRNFFQDVYEAYVKLALNPFFDRQQPICSSSFTKKVERLASKQFG</sequence>
<dbReference type="AlphaFoldDB" id="A0A2H1CFB8"/>
<organism evidence="4 5">
    <name type="scientific">Fasciola hepatica</name>
    <name type="common">Liver fluke</name>
    <dbReference type="NCBI Taxonomy" id="6192"/>
    <lineage>
        <taxon>Eukaryota</taxon>
        <taxon>Metazoa</taxon>
        <taxon>Spiralia</taxon>
        <taxon>Lophotrochozoa</taxon>
        <taxon>Platyhelminthes</taxon>
        <taxon>Trematoda</taxon>
        <taxon>Digenea</taxon>
        <taxon>Plagiorchiida</taxon>
        <taxon>Echinostomata</taxon>
        <taxon>Echinostomatoidea</taxon>
        <taxon>Fasciolidae</taxon>
        <taxon>Fasciola</taxon>
    </lineage>
</organism>
<evidence type="ECO:0000256" key="2">
    <source>
        <dbReference type="ARBA" id="ARBA00006626"/>
    </source>
</evidence>
<keyword evidence="3" id="KW-0931">ER-Golgi transport</keyword>
<evidence type="ECO:0000313" key="5">
    <source>
        <dbReference type="Proteomes" id="UP000230066"/>
    </source>
</evidence>
<dbReference type="Gene3D" id="3.30.450.70">
    <property type="match status" value="1"/>
</dbReference>
<dbReference type="CDD" id="cd14825">
    <property type="entry name" value="TRAPPC2_sedlin"/>
    <property type="match status" value="1"/>
</dbReference>
<dbReference type="SUPFAM" id="SSF64356">
    <property type="entry name" value="SNARE-like"/>
    <property type="match status" value="1"/>
</dbReference>
<keyword evidence="5" id="KW-1185">Reference proteome</keyword>
<accession>A0A2H1CFB8</accession>
<evidence type="ECO:0000313" key="4">
    <source>
        <dbReference type="EMBL" id="THD24973.1"/>
    </source>
</evidence>
<name>A0A2H1CFB8_FASHE</name>
<dbReference type="InterPro" id="IPR011012">
    <property type="entry name" value="Longin-like_dom_sf"/>
</dbReference>
<dbReference type="InterPro" id="IPR006722">
    <property type="entry name" value="Sedlin"/>
</dbReference>
<dbReference type="GO" id="GO:0048471">
    <property type="term" value="C:perinuclear region of cytoplasm"/>
    <property type="evidence" value="ECO:0007669"/>
    <property type="project" value="UniProtKB-SubCell"/>
</dbReference>
<reference evidence="4" key="1">
    <citation type="submission" date="2019-03" db="EMBL/GenBank/DDBJ databases">
        <title>Improved annotation for the trematode Fasciola hepatica.</title>
        <authorList>
            <person name="Choi Y.-J."/>
            <person name="Martin J."/>
            <person name="Mitreva M."/>
        </authorList>
    </citation>
    <scope>NUCLEOTIDE SEQUENCE [LARGE SCALE GENOMIC DNA]</scope>
</reference>
<proteinExistence type="inferred from homology"/>
<comment type="caution">
    <text evidence="4">The sequence shown here is derived from an EMBL/GenBank/DDBJ whole genome shotgun (WGS) entry which is preliminary data.</text>
</comment>
<dbReference type="Pfam" id="PF04628">
    <property type="entry name" value="Sedlin_N"/>
    <property type="match status" value="1"/>
</dbReference>
<evidence type="ECO:0000256" key="1">
    <source>
        <dbReference type="ARBA" id="ARBA00004556"/>
    </source>
</evidence>